<dbReference type="Gene3D" id="3.40.50.1820">
    <property type="entry name" value="alpha/beta hydrolase"/>
    <property type="match status" value="1"/>
</dbReference>
<dbReference type="RefSeq" id="WP_092387991.1">
    <property type="nucleotide sequence ID" value="NZ_LT629787.1"/>
</dbReference>
<keyword evidence="2" id="KW-0012">Acyltransferase</keyword>
<reference evidence="5" key="1">
    <citation type="submission" date="2016-10" db="EMBL/GenBank/DDBJ databases">
        <authorList>
            <person name="Varghese N."/>
            <person name="Submissions S."/>
        </authorList>
    </citation>
    <scope>NUCLEOTIDE SEQUENCE [LARGE SCALE GENOMIC DNA]</scope>
    <source>
        <strain evidence="5">CECT 8338</strain>
    </source>
</reference>
<keyword evidence="5" id="KW-1185">Reference proteome</keyword>
<dbReference type="InterPro" id="IPR010941">
    <property type="entry name" value="PhaC_N"/>
</dbReference>
<keyword evidence="1" id="KW-0808">Transferase</keyword>
<evidence type="ECO:0000256" key="1">
    <source>
        <dbReference type="ARBA" id="ARBA00022679"/>
    </source>
</evidence>
<proteinExistence type="predicted"/>
<dbReference type="OrthoDB" id="7208816at2"/>
<dbReference type="GO" id="GO:0042619">
    <property type="term" value="P:poly-hydroxybutyrate biosynthetic process"/>
    <property type="evidence" value="ECO:0007669"/>
    <property type="project" value="InterPro"/>
</dbReference>
<dbReference type="PANTHER" id="PTHR36837:SF5">
    <property type="entry name" value="POLY-3-HYDROXYBUTYRATE SYNTHASE"/>
    <property type="match status" value="1"/>
</dbReference>
<sequence>MPERHYVPAPQQPGLDLRQLAAAVVRDLLEQPGYHAQHLVALFQRLCPETSQRLSPSPADRRFQHPDWQQGITGYLLHCWLAACAQGREWLSGLQINEQERQALAWLGRQLAAASAPSNSLLNPELIARLKATRGHSLCQGMQHLLADLSLNRPLAPLNDDTAFHLGQDLATTPGAVVSRQPLYELIQYQPTTAKVQSTPLLIIPPPLNRFYLLDLARDNSLVRHALDQGQQVFLISWRNPNPSHCNWGMDTYIAGIRQASDQVRLMCVSPQLNLLGVCSGGLLSLLFQAWLAARDELHTLASASYLITPLASGLRSELLHLAGPRTLQRLRQRIWRQGYLSARQLNAAFAWLRPEQLVWPQAVQRYALGQTPDDRATLFWSQDNTRVPARLVDDFLHLFEHDPLTSPGALQLHGCPLDISQITLPSWHMGAERDHIVPWQQAYPTARLGGEKHFVLASGGHIQCLLNPADCQRSYYHSGPVSAGSASDWQHLQRVQPGDWKADWLAWLAPFSGDQQSAPRQLGSTHFPVLQAAPGRYVHEL</sequence>
<protein>
    <submittedName>
        <fullName evidence="4">Polyhydroxyalkanoate synthase</fullName>
    </submittedName>
</protein>
<evidence type="ECO:0000259" key="3">
    <source>
        <dbReference type="Pfam" id="PF07167"/>
    </source>
</evidence>
<dbReference type="GO" id="GO:0016746">
    <property type="term" value="F:acyltransferase activity"/>
    <property type="evidence" value="ECO:0007669"/>
    <property type="project" value="UniProtKB-KW"/>
</dbReference>
<dbReference type="EMBL" id="LT629787">
    <property type="protein sequence ID" value="SDU27938.1"/>
    <property type="molecule type" value="Genomic_DNA"/>
</dbReference>
<evidence type="ECO:0000313" key="5">
    <source>
        <dbReference type="Proteomes" id="UP000243924"/>
    </source>
</evidence>
<feature type="domain" description="Poly-beta-hydroxybutyrate polymerase N-terminal" evidence="3">
    <location>
        <begin position="60"/>
        <end position="225"/>
    </location>
</feature>
<dbReference type="STRING" id="1434072.SAMN05216210_2842"/>
<dbReference type="Pfam" id="PF07167">
    <property type="entry name" value="PhaC_N"/>
    <property type="match status" value="1"/>
</dbReference>
<organism evidence="4 5">
    <name type="scientific">Halopseudomonas salegens</name>
    <dbReference type="NCBI Taxonomy" id="1434072"/>
    <lineage>
        <taxon>Bacteria</taxon>
        <taxon>Pseudomonadati</taxon>
        <taxon>Pseudomonadota</taxon>
        <taxon>Gammaproteobacteria</taxon>
        <taxon>Pseudomonadales</taxon>
        <taxon>Pseudomonadaceae</taxon>
        <taxon>Halopseudomonas</taxon>
    </lineage>
</organism>
<dbReference type="PANTHER" id="PTHR36837">
    <property type="entry name" value="POLY(3-HYDROXYALKANOATE) POLYMERASE SUBUNIT PHAC"/>
    <property type="match status" value="1"/>
</dbReference>
<dbReference type="InterPro" id="IPR051321">
    <property type="entry name" value="PHA/PHB_synthase"/>
</dbReference>
<accession>A0A1H2H8Q4</accession>
<dbReference type="SUPFAM" id="SSF53474">
    <property type="entry name" value="alpha/beta-Hydrolases"/>
    <property type="match status" value="1"/>
</dbReference>
<gene>
    <name evidence="4" type="ORF">SAMN05216210_2842</name>
</gene>
<evidence type="ECO:0000256" key="2">
    <source>
        <dbReference type="ARBA" id="ARBA00023315"/>
    </source>
</evidence>
<evidence type="ECO:0000313" key="4">
    <source>
        <dbReference type="EMBL" id="SDU27938.1"/>
    </source>
</evidence>
<dbReference type="Proteomes" id="UP000243924">
    <property type="component" value="Chromosome I"/>
</dbReference>
<dbReference type="InterPro" id="IPR029058">
    <property type="entry name" value="AB_hydrolase_fold"/>
</dbReference>
<name>A0A1H2H8Q4_9GAMM</name>
<dbReference type="AlphaFoldDB" id="A0A1H2H8Q4"/>